<evidence type="ECO:0000313" key="2">
    <source>
        <dbReference type="Proteomes" id="UP000319671"/>
    </source>
</evidence>
<accession>A0A561CMA6</accession>
<organism evidence="1 2">
    <name type="scientific">Neobacillus bataviensis</name>
    <dbReference type="NCBI Taxonomy" id="220685"/>
    <lineage>
        <taxon>Bacteria</taxon>
        <taxon>Bacillati</taxon>
        <taxon>Bacillota</taxon>
        <taxon>Bacilli</taxon>
        <taxon>Bacillales</taxon>
        <taxon>Bacillaceae</taxon>
        <taxon>Neobacillus</taxon>
    </lineage>
</organism>
<protein>
    <submittedName>
        <fullName evidence="1">Uncharacterized protein</fullName>
    </submittedName>
</protein>
<dbReference type="EMBL" id="VIVN01000018">
    <property type="protein sequence ID" value="TWD92371.1"/>
    <property type="molecule type" value="Genomic_DNA"/>
</dbReference>
<proteinExistence type="predicted"/>
<name>A0A561CMA6_9BACI</name>
<dbReference type="Proteomes" id="UP000319671">
    <property type="component" value="Unassembled WGS sequence"/>
</dbReference>
<evidence type="ECO:0000313" key="1">
    <source>
        <dbReference type="EMBL" id="TWD92371.1"/>
    </source>
</evidence>
<dbReference type="Gene3D" id="2.60.40.1080">
    <property type="match status" value="1"/>
</dbReference>
<gene>
    <name evidence="1" type="ORF">FB550_1181</name>
</gene>
<keyword evidence="2" id="KW-1185">Reference proteome</keyword>
<dbReference type="AlphaFoldDB" id="A0A561CMA6"/>
<reference evidence="1 2" key="1">
    <citation type="submission" date="2019-06" db="EMBL/GenBank/DDBJ databases">
        <title>Sorghum-associated microbial communities from plants grown in Nebraska, USA.</title>
        <authorList>
            <person name="Schachtman D."/>
        </authorList>
    </citation>
    <scope>NUCLEOTIDE SEQUENCE [LARGE SCALE GENOMIC DNA]</scope>
    <source>
        <strain evidence="1 2">2482</strain>
    </source>
</reference>
<sequence>MTGVTINQRTVTLPVGNTYKIVVTAKYSDGSSKDFTNSAVVIFDNSTKNTDILITYRERALSGSTLILSFRVQLTVKVGLKIVLIIELEDLVGQSSI</sequence>
<comment type="caution">
    <text evidence="1">The sequence shown here is derived from an EMBL/GenBank/DDBJ whole genome shotgun (WGS) entry which is preliminary data.</text>
</comment>